<dbReference type="EMBL" id="CCXZ01000128">
    <property type="protein sequence ID" value="CEG16279.1"/>
    <property type="molecule type" value="Genomic_DNA"/>
</dbReference>
<name>A0A0U5FD66_XANCI</name>
<feature type="region of interest" description="Disordered" evidence="1">
    <location>
        <begin position="86"/>
        <end position="129"/>
    </location>
</feature>
<evidence type="ECO:0000313" key="2">
    <source>
        <dbReference type="EMBL" id="CEG16279.1"/>
    </source>
</evidence>
<evidence type="ECO:0000256" key="1">
    <source>
        <dbReference type="SAM" id="MobiDB-lite"/>
    </source>
</evidence>
<reference evidence="2 3" key="1">
    <citation type="submission" date="2014-09" db="EMBL/GenBank/DDBJ databases">
        <authorList>
            <person name="Regsiter A."/>
        </authorList>
    </citation>
    <scope>NUCLEOTIDE SEQUENCE [LARGE SCALE GENOMIC DNA]</scope>
</reference>
<organism evidence="2 3">
    <name type="scientific">Xanthomonas citri pv. citri</name>
    <dbReference type="NCBI Taxonomy" id="611301"/>
    <lineage>
        <taxon>Bacteria</taxon>
        <taxon>Pseudomonadati</taxon>
        <taxon>Pseudomonadota</taxon>
        <taxon>Gammaproteobacteria</taxon>
        <taxon>Lysobacterales</taxon>
        <taxon>Lysobacteraceae</taxon>
        <taxon>Xanthomonas</taxon>
    </lineage>
</organism>
<gene>
    <name evidence="2" type="ORF">XAC3562_350032</name>
</gene>
<accession>A0A0U5FD66</accession>
<feature type="region of interest" description="Disordered" evidence="1">
    <location>
        <begin position="1"/>
        <end position="29"/>
    </location>
</feature>
<dbReference type="AlphaFoldDB" id="A0A0U5FD66"/>
<comment type="caution">
    <text evidence="2">The sequence shown here is derived from an EMBL/GenBank/DDBJ whole genome shotgun (WGS) entry which is preliminary data.</text>
</comment>
<proteinExistence type="predicted"/>
<dbReference type="Proteomes" id="UP000052230">
    <property type="component" value="Unassembled WGS sequence"/>
</dbReference>
<evidence type="ECO:0000313" key="3">
    <source>
        <dbReference type="Proteomes" id="UP000052230"/>
    </source>
</evidence>
<protein>
    <submittedName>
        <fullName evidence="2">Uncharacterized protein</fullName>
    </submittedName>
</protein>
<sequence length="129" mass="13613">MEVTESLMGAVSQGGSDTNASGVPKWRRDSGAGTFLSRLSWPGRSVMAPVLPSGTFPRKRGREPVDGQLQCNRQIKRSRAFLHAAPACGPTRPSALLAPSPRKRGTGAGGWSVAVQPTDRVQPGFCSTP</sequence>
<keyword evidence="3" id="KW-1185">Reference proteome</keyword>